<proteinExistence type="predicted"/>
<evidence type="ECO:0000313" key="1">
    <source>
        <dbReference type="EMBL" id="AQY21703.1"/>
    </source>
</evidence>
<gene>
    <name evidence="1" type="ORF">AB406_0746</name>
</gene>
<accession>A0A1S7DRE4</accession>
<evidence type="ECO:0000313" key="2">
    <source>
        <dbReference type="Proteomes" id="UP000189883"/>
    </source>
</evidence>
<dbReference type="EMBL" id="CP011859">
    <property type="protein sequence ID" value="AQY21703.1"/>
    <property type="molecule type" value="Genomic_DNA"/>
</dbReference>
<protein>
    <submittedName>
        <fullName evidence="1">Uncharacterized protein</fullName>
    </submittedName>
</protein>
<dbReference type="Proteomes" id="UP000189883">
    <property type="component" value="Chromosome"/>
</dbReference>
<reference evidence="1 2" key="1">
    <citation type="submission" date="2015-06" db="EMBL/GenBank/DDBJ databases">
        <title>R. anatipestifer strain HXb2 is the most virulent strain so far, and the genome sequence would help us uncover the pathogenesis.</title>
        <authorList>
            <person name="Hu Q."/>
            <person name="Qi J."/>
            <person name="Bo H."/>
            <person name="Liu G."/>
            <person name="Tao M."/>
            <person name="Ding Y."/>
            <person name="Xue Y."/>
        </authorList>
    </citation>
    <scope>NUCLEOTIDE SEQUENCE [LARGE SCALE GENOMIC DNA]</scope>
    <source>
        <strain evidence="1 2">HXb2</strain>
    </source>
</reference>
<organism evidence="1 2">
    <name type="scientific">Riemerella anatipestifer</name>
    <name type="common">Moraxella anatipestifer</name>
    <dbReference type="NCBI Taxonomy" id="34085"/>
    <lineage>
        <taxon>Bacteria</taxon>
        <taxon>Pseudomonadati</taxon>
        <taxon>Bacteroidota</taxon>
        <taxon>Flavobacteriia</taxon>
        <taxon>Flavobacteriales</taxon>
        <taxon>Weeksellaceae</taxon>
        <taxon>Riemerella</taxon>
    </lineage>
</organism>
<name>A0A1S7DRE4_RIEAN</name>
<sequence>MALQAQVGINTPNPKATLDVVGKASDADALDGIIPPRLKGVDLKAKTYTLEQQGAIVYVTTPDTNPSAQTMNVTSKGYYYFDGSSWQRFSEKAYTDSETVKVSGTSFQRAALTGDVTAEQNSNQTKVTKIQGSAVSATAPVVGQLLVWNGTQWTPTGGLRVVSPSNGIDANGKATLEATDNGGYVYVDNTTSTTVEVPDSLPLGFSCVIVQNNTGQVTVLNSASSRGSKTRTQHSAIGVIKSTNTSITVTGDAI</sequence>
<dbReference type="AlphaFoldDB" id="A0A1S7DRE4"/>